<feature type="coiled-coil region" evidence="6">
    <location>
        <begin position="234"/>
        <end position="380"/>
    </location>
</feature>
<dbReference type="Gene3D" id="3.40.50.300">
    <property type="entry name" value="P-loop containing nucleotide triphosphate hydrolases"/>
    <property type="match status" value="2"/>
</dbReference>
<feature type="coiled-coil region" evidence="6">
    <location>
        <begin position="167"/>
        <end position="208"/>
    </location>
</feature>
<dbReference type="InterPro" id="IPR011890">
    <property type="entry name" value="SMC_prok"/>
</dbReference>
<evidence type="ECO:0000256" key="3">
    <source>
        <dbReference type="ARBA" id="ARBA00022840"/>
    </source>
</evidence>
<dbReference type="InterPro" id="IPR010935">
    <property type="entry name" value="SMC_hinge"/>
</dbReference>
<dbReference type="GO" id="GO:0005737">
    <property type="term" value="C:cytoplasm"/>
    <property type="evidence" value="ECO:0007669"/>
    <property type="project" value="UniProtKB-SubCell"/>
</dbReference>
<evidence type="ECO:0000313" key="8">
    <source>
        <dbReference type="EMBL" id="SJZ34308.1"/>
    </source>
</evidence>
<dbReference type="PIRSF" id="PIRSF005719">
    <property type="entry name" value="SMC"/>
    <property type="match status" value="1"/>
</dbReference>
<evidence type="ECO:0000259" key="7">
    <source>
        <dbReference type="SMART" id="SM00968"/>
    </source>
</evidence>
<dbReference type="GO" id="GO:0016887">
    <property type="term" value="F:ATP hydrolysis activity"/>
    <property type="evidence" value="ECO:0007669"/>
    <property type="project" value="InterPro"/>
</dbReference>
<dbReference type="InterPro" id="IPR024704">
    <property type="entry name" value="SMC"/>
</dbReference>
<feature type="coiled-coil region" evidence="6">
    <location>
        <begin position="669"/>
        <end position="948"/>
    </location>
</feature>
<comment type="subcellular location">
    <subcellularLocation>
        <location evidence="6">Cytoplasm</location>
    </subcellularLocation>
</comment>
<dbReference type="GO" id="GO:0003677">
    <property type="term" value="F:DNA binding"/>
    <property type="evidence" value="ECO:0007669"/>
    <property type="project" value="UniProtKB-UniRule"/>
</dbReference>
<dbReference type="RefSeq" id="WP_078692668.1">
    <property type="nucleotide sequence ID" value="NZ_FUWX01000004.1"/>
</dbReference>
<comment type="domain">
    <text evidence="6">Contains large globular domains required for ATP hydrolysis at each terminus and a third globular domain forming a flexible hinge near the middle of the molecule. These domains are separated by coiled-coil structures.</text>
</comment>
<dbReference type="Pfam" id="PF02463">
    <property type="entry name" value="SMC_N"/>
    <property type="match status" value="1"/>
</dbReference>
<dbReference type="Gene3D" id="6.10.140.1720">
    <property type="match status" value="1"/>
</dbReference>
<comment type="function">
    <text evidence="6">Required for chromosome condensation and partitioning.</text>
</comment>
<feature type="domain" description="SMC hinge" evidence="7">
    <location>
        <begin position="519"/>
        <end position="633"/>
    </location>
</feature>
<sequence>MYLKGVEIAGFKSFGERVNINFNQGITSIVGPNGSGKSNILDSILWVLGEQSYKNIRAKESKDIIFSGGEGKKPANFAEVSLHIDNRDRFFPVELEKVKVTRKMYQSGENEYLLNDKKIRLKDINDMFLDTGIGKSAYSVIGQGKVERIISSSNRELKGIIEEAAGIKKFQQQKLESIKKLKSVQEELEKIELILKELKLNRDKIEKQSHKALEYLELESKVKEFSKIIYSKEFKEKIDNLKVLESNKNNLQNDFNENEKTLESKNEKLKNIETRRIFIKKEIENFINKNEKLKTSLENLEREKVRLKEREESYLREIEEKKEYSKSVEKKEKEKKLEIEKINIERQELSEKIEVLKNKNNDFEKNIEILENKKKDIRVTRDLKRNKLMDLEVTNLKLLNEIENSGRRLKGSQGKIENHLEEKKKLSKEKELEDIKYSNVIEKREKTLKEFTRAEQETGNLENEISRISREINFLSRTLRDLEFEEKKIKEKFLYVQRTLDSNEGFYKGVKEILNKKINGVHGAFISLIEVPDYLEKAIEASASGNLQDIVVESSEVAKECIDILKRSKSGRASFLPMDTVKDVRVKEYPLEDDVLGRLNDLITYDKKYEIIMKNILGNILVVKNIDKGLKLLKTNKFLGSIVTLSGELLSSRGRITGGENSNSAISQIFDRKKEKKHLEENLKEASKNLKEKKKVLNESNEKLGELEETLMDLDEKREKIKRELKVLDEEDVNQRKKVERLHKEIKIIELEILEEENYHREYSKKIENSEKEKINTESLIEKLREDIKEEEQNILVYEKDIEILKNNFSDTRLLYLNTEDKYKNLEGNLIKEEETIKNILSESKKIEERIKEIKKELENIFKTSDNIDSEIKNISSLYEKENEELIKIKEENEELEVLEKNLYEEKQRLEKYIYSNREKLTHFIQNIKVIKEDLEKIEFKLEKLKEVKISEKNLSEEITKEKLGILEEKLNNFETVNLLAIEEFKDLNEKYEFMNNQKNDLSRGEKSLNKLIEDVSGKIEERFYTAFNEISENFNNMCMETLDNSEGKLTLSNSENFENCGVEISVKFKNKKSQSLSLLSGGEKSMVAVAFVMSIFMYKPSPFTFLDEIEAALDEKNTRKLIKKLKEFTDKSQFIMITHNKETMKSSDSLYGVTMNKKIGISKLVPVKL</sequence>
<dbReference type="GO" id="GO:0006260">
    <property type="term" value="P:DNA replication"/>
    <property type="evidence" value="ECO:0007669"/>
    <property type="project" value="UniProtKB-UniRule"/>
</dbReference>
<keyword evidence="2 6" id="KW-0547">Nucleotide-binding</keyword>
<dbReference type="SMART" id="SM00968">
    <property type="entry name" value="SMC_hinge"/>
    <property type="match status" value="1"/>
</dbReference>
<comment type="subunit">
    <text evidence="6">Homodimer.</text>
</comment>
<keyword evidence="5 6" id="KW-0238">DNA-binding</keyword>
<dbReference type="InterPro" id="IPR003395">
    <property type="entry name" value="RecF/RecN/SMC_N"/>
</dbReference>
<evidence type="ECO:0000256" key="5">
    <source>
        <dbReference type="ARBA" id="ARBA00023125"/>
    </source>
</evidence>
<dbReference type="Proteomes" id="UP000191153">
    <property type="component" value="Unassembled WGS sequence"/>
</dbReference>
<organism evidence="8 9">
    <name type="scientific">Cetobacterium ceti</name>
    <dbReference type="NCBI Taxonomy" id="180163"/>
    <lineage>
        <taxon>Bacteria</taxon>
        <taxon>Fusobacteriati</taxon>
        <taxon>Fusobacteriota</taxon>
        <taxon>Fusobacteriia</taxon>
        <taxon>Fusobacteriales</taxon>
        <taxon>Fusobacteriaceae</taxon>
        <taxon>Cetobacterium</taxon>
    </lineage>
</organism>
<dbReference type="Pfam" id="PF06470">
    <property type="entry name" value="SMC_hinge"/>
    <property type="match status" value="1"/>
</dbReference>
<reference evidence="8 9" key="1">
    <citation type="submission" date="2017-02" db="EMBL/GenBank/DDBJ databases">
        <authorList>
            <person name="Peterson S.W."/>
        </authorList>
    </citation>
    <scope>NUCLEOTIDE SEQUENCE [LARGE SCALE GENOMIC DNA]</scope>
    <source>
        <strain evidence="8 9">ATCC 700028</strain>
    </source>
</reference>
<dbReference type="HAMAP" id="MF_01894">
    <property type="entry name" value="Smc_prok"/>
    <property type="match status" value="1"/>
</dbReference>
<dbReference type="OrthoDB" id="9808768at2"/>
<dbReference type="STRING" id="180163.SAMN02745174_00120"/>
<dbReference type="Gene3D" id="3.30.70.1620">
    <property type="match status" value="1"/>
</dbReference>
<dbReference type="AlphaFoldDB" id="A0A1T4JVX7"/>
<dbReference type="PANTHER" id="PTHR43977">
    <property type="entry name" value="STRUCTURAL MAINTENANCE OF CHROMOSOMES PROTEIN 3"/>
    <property type="match status" value="1"/>
</dbReference>
<proteinExistence type="inferred from homology"/>
<dbReference type="SUPFAM" id="SSF75553">
    <property type="entry name" value="Smc hinge domain"/>
    <property type="match status" value="1"/>
</dbReference>
<feature type="coiled-coil region" evidence="6">
    <location>
        <begin position="985"/>
        <end position="1015"/>
    </location>
</feature>
<evidence type="ECO:0000256" key="2">
    <source>
        <dbReference type="ARBA" id="ARBA00022741"/>
    </source>
</evidence>
<keyword evidence="4 6" id="KW-0175">Coiled coil</keyword>
<feature type="binding site" evidence="6">
    <location>
        <begin position="32"/>
        <end position="39"/>
    </location>
    <ligand>
        <name>ATP</name>
        <dbReference type="ChEBI" id="CHEBI:30616"/>
    </ligand>
</feature>
<gene>
    <name evidence="6" type="primary">smc</name>
    <name evidence="8" type="ORF">SAMN02745174_00120</name>
</gene>
<dbReference type="SUPFAM" id="SSF52540">
    <property type="entry name" value="P-loop containing nucleoside triphosphate hydrolases"/>
    <property type="match status" value="1"/>
</dbReference>
<evidence type="ECO:0000256" key="6">
    <source>
        <dbReference type="HAMAP-Rule" id="MF_01894"/>
    </source>
</evidence>
<dbReference type="GO" id="GO:0030261">
    <property type="term" value="P:chromosome condensation"/>
    <property type="evidence" value="ECO:0007669"/>
    <property type="project" value="InterPro"/>
</dbReference>
<dbReference type="EMBL" id="FUWX01000004">
    <property type="protein sequence ID" value="SJZ34308.1"/>
    <property type="molecule type" value="Genomic_DNA"/>
</dbReference>
<accession>A0A1T4JVX7</accession>
<evidence type="ECO:0000256" key="4">
    <source>
        <dbReference type="ARBA" id="ARBA00023054"/>
    </source>
</evidence>
<dbReference type="GO" id="GO:0007059">
    <property type="term" value="P:chromosome segregation"/>
    <property type="evidence" value="ECO:0007669"/>
    <property type="project" value="UniProtKB-UniRule"/>
</dbReference>
<keyword evidence="1 6" id="KW-0963">Cytoplasm</keyword>
<dbReference type="NCBIfam" id="TIGR02168">
    <property type="entry name" value="SMC_prok_B"/>
    <property type="match status" value="1"/>
</dbReference>
<protein>
    <recommendedName>
        <fullName evidence="6">Chromosome partition protein Smc</fullName>
    </recommendedName>
</protein>
<dbReference type="GO" id="GO:0005694">
    <property type="term" value="C:chromosome"/>
    <property type="evidence" value="ECO:0007669"/>
    <property type="project" value="InterPro"/>
</dbReference>
<dbReference type="GO" id="GO:0005524">
    <property type="term" value="F:ATP binding"/>
    <property type="evidence" value="ECO:0007669"/>
    <property type="project" value="UniProtKB-UniRule"/>
</dbReference>
<keyword evidence="3 6" id="KW-0067">ATP-binding</keyword>
<name>A0A1T4JVX7_9FUSO</name>
<dbReference type="InterPro" id="IPR036277">
    <property type="entry name" value="SMC_hinge_sf"/>
</dbReference>
<dbReference type="InterPro" id="IPR027417">
    <property type="entry name" value="P-loop_NTPase"/>
</dbReference>
<evidence type="ECO:0000256" key="1">
    <source>
        <dbReference type="ARBA" id="ARBA00022490"/>
    </source>
</evidence>
<evidence type="ECO:0000313" key="9">
    <source>
        <dbReference type="Proteomes" id="UP000191153"/>
    </source>
</evidence>
<dbReference type="GO" id="GO:0007062">
    <property type="term" value="P:sister chromatid cohesion"/>
    <property type="evidence" value="ECO:0007669"/>
    <property type="project" value="InterPro"/>
</dbReference>
<comment type="similarity">
    <text evidence="6">Belongs to the SMC family.</text>
</comment>
<keyword evidence="9" id="KW-1185">Reference proteome</keyword>
<dbReference type="Gene3D" id="1.20.1060.20">
    <property type="match status" value="1"/>
</dbReference>
<feature type="coiled-coil region" evidence="6">
    <location>
        <begin position="409"/>
        <end position="492"/>
    </location>
</feature>